<reference evidence="2" key="1">
    <citation type="submission" date="2017-02" db="UniProtKB">
        <authorList>
            <consortium name="WormBaseParasite"/>
        </authorList>
    </citation>
    <scope>IDENTIFICATION</scope>
</reference>
<evidence type="ECO:0000313" key="1">
    <source>
        <dbReference type="Proteomes" id="UP000036681"/>
    </source>
</evidence>
<sequence>MCGDGQAQTDRVRHEWICGRLHCWRYETGAASKGNEKITLVGLEIVAMCSGCSFGAPRRSPPWPDSGPLHR</sequence>
<proteinExistence type="predicted"/>
<name>A0A0M3I8S3_ASCLU</name>
<dbReference type="WBParaSite" id="ALUE_0001377701-mRNA-1">
    <property type="protein sequence ID" value="ALUE_0001377701-mRNA-1"/>
    <property type="gene ID" value="ALUE_0001377701"/>
</dbReference>
<accession>A0A0M3I8S3</accession>
<organism evidence="1 2">
    <name type="scientific">Ascaris lumbricoides</name>
    <name type="common">Giant roundworm</name>
    <dbReference type="NCBI Taxonomy" id="6252"/>
    <lineage>
        <taxon>Eukaryota</taxon>
        <taxon>Metazoa</taxon>
        <taxon>Ecdysozoa</taxon>
        <taxon>Nematoda</taxon>
        <taxon>Chromadorea</taxon>
        <taxon>Rhabditida</taxon>
        <taxon>Spirurina</taxon>
        <taxon>Ascaridomorpha</taxon>
        <taxon>Ascaridoidea</taxon>
        <taxon>Ascarididae</taxon>
        <taxon>Ascaris</taxon>
    </lineage>
</organism>
<dbReference type="AlphaFoldDB" id="A0A0M3I8S3"/>
<dbReference type="Proteomes" id="UP000036681">
    <property type="component" value="Unplaced"/>
</dbReference>
<evidence type="ECO:0000313" key="2">
    <source>
        <dbReference type="WBParaSite" id="ALUE_0001377701-mRNA-1"/>
    </source>
</evidence>
<keyword evidence="1" id="KW-1185">Reference proteome</keyword>
<protein>
    <submittedName>
        <fullName evidence="2">Uncharacterized protein</fullName>
    </submittedName>
</protein>